<evidence type="ECO:0000256" key="1">
    <source>
        <dbReference type="SAM" id="SignalP"/>
    </source>
</evidence>
<dbReference type="EMBL" id="JAWXYG010000019">
    <property type="protein sequence ID" value="KAK4252893.1"/>
    <property type="molecule type" value="Genomic_DNA"/>
</dbReference>
<organism evidence="2 3">
    <name type="scientific">Acacia crassicarpa</name>
    <name type="common">northern wattle</name>
    <dbReference type="NCBI Taxonomy" id="499986"/>
    <lineage>
        <taxon>Eukaryota</taxon>
        <taxon>Viridiplantae</taxon>
        <taxon>Streptophyta</taxon>
        <taxon>Embryophyta</taxon>
        <taxon>Tracheophyta</taxon>
        <taxon>Spermatophyta</taxon>
        <taxon>Magnoliopsida</taxon>
        <taxon>eudicotyledons</taxon>
        <taxon>Gunneridae</taxon>
        <taxon>Pentapetalae</taxon>
        <taxon>rosids</taxon>
        <taxon>fabids</taxon>
        <taxon>Fabales</taxon>
        <taxon>Fabaceae</taxon>
        <taxon>Caesalpinioideae</taxon>
        <taxon>mimosoid clade</taxon>
        <taxon>Acacieae</taxon>
        <taxon>Acacia</taxon>
    </lineage>
</organism>
<dbReference type="SUPFAM" id="SSF49723">
    <property type="entry name" value="Lipase/lipooxygenase domain (PLAT/LH2 domain)"/>
    <property type="match status" value="1"/>
</dbReference>
<dbReference type="InterPro" id="IPR036392">
    <property type="entry name" value="PLAT/LH2_dom_sf"/>
</dbReference>
<dbReference type="PANTHER" id="PTHR31718">
    <property type="entry name" value="PLAT DOMAIN-CONTAINING PROTEIN"/>
    <property type="match status" value="1"/>
</dbReference>
<keyword evidence="3" id="KW-1185">Reference proteome</keyword>
<name>A0AAE1M821_9FABA</name>
<comment type="caution">
    <text evidence="2">The sequence shown here is derived from an EMBL/GenBank/DDBJ whole genome shotgun (WGS) entry which is preliminary data.</text>
</comment>
<feature type="signal peptide" evidence="1">
    <location>
        <begin position="1"/>
        <end position="22"/>
    </location>
</feature>
<accession>A0AAE1M821</accession>
<proteinExistence type="predicted"/>
<keyword evidence="1" id="KW-0732">Signal</keyword>
<gene>
    <name evidence="2" type="ORF">QN277_011027</name>
</gene>
<evidence type="ECO:0000313" key="2">
    <source>
        <dbReference type="EMBL" id="KAK4252893.1"/>
    </source>
</evidence>
<sequence length="163" mass="17909">MSSLFSILTLLFIVVVVGFSQAEETLISSQPQQKDSDDNCSYHLNIETSCFSPASTRDHISLVFGDKYGHEVYVPRLDDFPSATLGRCTLNFVDFTGPCTSQICYLYFYRIGGDGYSSHAITVSGNFSEPAAFFFNTFIPSQTWYGLNFCNTSSSSSPSSATA</sequence>
<feature type="chain" id="PRO_5042281196" evidence="1">
    <location>
        <begin position="23"/>
        <end position="163"/>
    </location>
</feature>
<dbReference type="InterPro" id="IPR010417">
    <property type="entry name" value="Embryo-specific_ATS3"/>
</dbReference>
<dbReference type="PANTHER" id="PTHR31718:SF31">
    <property type="entry name" value="OS01G0172800 PROTEIN"/>
    <property type="match status" value="1"/>
</dbReference>
<dbReference type="AlphaFoldDB" id="A0AAE1M821"/>
<evidence type="ECO:0000313" key="3">
    <source>
        <dbReference type="Proteomes" id="UP001293593"/>
    </source>
</evidence>
<dbReference type="Pfam" id="PF06232">
    <property type="entry name" value="ATS3"/>
    <property type="match status" value="1"/>
</dbReference>
<reference evidence="2" key="1">
    <citation type="submission" date="2023-10" db="EMBL/GenBank/DDBJ databases">
        <title>Chromosome-level genome of the transformable northern wattle, Acacia crassicarpa.</title>
        <authorList>
            <person name="Massaro I."/>
            <person name="Sinha N.R."/>
            <person name="Poethig S."/>
            <person name="Leichty A.R."/>
        </authorList>
    </citation>
    <scope>NUCLEOTIDE SEQUENCE</scope>
    <source>
        <strain evidence="2">Acra3RX</strain>
        <tissue evidence="2">Leaf</tissue>
    </source>
</reference>
<protein>
    <submittedName>
        <fullName evidence="2">Uncharacterized protein</fullName>
    </submittedName>
</protein>
<dbReference type="Proteomes" id="UP001293593">
    <property type="component" value="Unassembled WGS sequence"/>
</dbReference>